<feature type="transmembrane region" description="Helical" evidence="13">
    <location>
        <begin position="43"/>
        <end position="70"/>
    </location>
</feature>
<dbReference type="InterPro" id="IPR003691">
    <property type="entry name" value="FluC"/>
</dbReference>
<organism evidence="14 15">
    <name type="scientific">Cellulomonas aerilata</name>
    <dbReference type="NCBI Taxonomy" id="515326"/>
    <lineage>
        <taxon>Bacteria</taxon>
        <taxon>Bacillati</taxon>
        <taxon>Actinomycetota</taxon>
        <taxon>Actinomycetes</taxon>
        <taxon>Micrococcales</taxon>
        <taxon>Cellulomonadaceae</taxon>
        <taxon>Cellulomonas</taxon>
    </lineage>
</organism>
<keyword evidence="15" id="KW-1185">Reference proteome</keyword>
<dbReference type="EMBL" id="BJYY01000007">
    <property type="protein sequence ID" value="GEO33351.1"/>
    <property type="molecule type" value="Genomic_DNA"/>
</dbReference>
<dbReference type="GO" id="GO:0046872">
    <property type="term" value="F:metal ion binding"/>
    <property type="evidence" value="ECO:0007669"/>
    <property type="project" value="UniProtKB-KW"/>
</dbReference>
<dbReference type="PANTHER" id="PTHR28259:SF16">
    <property type="entry name" value="FLUORIDE-SPECIFIC ION CHANNEL FLUC 2"/>
    <property type="match status" value="1"/>
</dbReference>
<reference evidence="14 15" key="1">
    <citation type="submission" date="2019-07" db="EMBL/GenBank/DDBJ databases">
        <title>Whole genome shotgun sequence of Cellulomonas aerilata NBRC 106308.</title>
        <authorList>
            <person name="Hosoyama A."/>
            <person name="Uohara A."/>
            <person name="Ohji S."/>
            <person name="Ichikawa N."/>
        </authorList>
    </citation>
    <scope>NUCLEOTIDE SEQUENCE [LARGE SCALE GENOMIC DNA]</scope>
    <source>
        <strain evidence="14 15">NBRC 106308</strain>
    </source>
</reference>
<proteinExistence type="inferred from homology"/>
<comment type="catalytic activity">
    <reaction evidence="11">
        <text>fluoride(in) = fluoride(out)</text>
        <dbReference type="Rhea" id="RHEA:76159"/>
        <dbReference type="ChEBI" id="CHEBI:17051"/>
    </reaction>
    <physiologicalReaction direction="left-to-right" evidence="11">
        <dbReference type="Rhea" id="RHEA:76160"/>
    </physiologicalReaction>
</comment>
<dbReference type="GO" id="GO:0140114">
    <property type="term" value="P:cellular detoxification of fluoride"/>
    <property type="evidence" value="ECO:0007669"/>
    <property type="project" value="UniProtKB-UniRule"/>
</dbReference>
<keyword evidence="6 13" id="KW-1133">Transmembrane helix</keyword>
<evidence type="ECO:0000256" key="7">
    <source>
        <dbReference type="ARBA" id="ARBA00023065"/>
    </source>
</evidence>
<evidence type="ECO:0000256" key="3">
    <source>
        <dbReference type="ARBA" id="ARBA00022475"/>
    </source>
</evidence>
<feature type="binding site" evidence="13">
    <location>
        <position position="54"/>
    </location>
    <ligand>
        <name>Na(+)</name>
        <dbReference type="ChEBI" id="CHEBI:29101"/>
        <note>structural</note>
    </ligand>
</feature>
<feature type="transmembrane region" description="Helical" evidence="13">
    <location>
        <begin position="82"/>
        <end position="103"/>
    </location>
</feature>
<evidence type="ECO:0000256" key="1">
    <source>
        <dbReference type="ARBA" id="ARBA00004651"/>
    </source>
</evidence>
<protein>
    <recommendedName>
        <fullName evidence="13">Fluoride-specific ion channel FluC</fullName>
    </recommendedName>
</protein>
<keyword evidence="4 13" id="KW-0812">Transmembrane</keyword>
<evidence type="ECO:0000256" key="13">
    <source>
        <dbReference type="HAMAP-Rule" id="MF_00454"/>
    </source>
</evidence>
<evidence type="ECO:0000256" key="4">
    <source>
        <dbReference type="ARBA" id="ARBA00022692"/>
    </source>
</evidence>
<dbReference type="GO" id="GO:0062054">
    <property type="term" value="F:fluoride channel activity"/>
    <property type="evidence" value="ECO:0007669"/>
    <property type="project" value="UniProtKB-UniRule"/>
</dbReference>
<dbReference type="PANTHER" id="PTHR28259">
    <property type="entry name" value="FLUORIDE EXPORT PROTEIN 1-RELATED"/>
    <property type="match status" value="1"/>
</dbReference>
<comment type="caution">
    <text evidence="14">The sequence shown here is derived from an EMBL/GenBank/DDBJ whole genome shotgun (WGS) entry which is preliminary data.</text>
</comment>
<gene>
    <name evidence="13 14" type="primary">crcB</name>
    <name evidence="13" type="synonym">fluC</name>
    <name evidence="14" type="ORF">CAE01nite_10760</name>
</gene>
<evidence type="ECO:0000256" key="10">
    <source>
        <dbReference type="ARBA" id="ARBA00035120"/>
    </source>
</evidence>
<evidence type="ECO:0000256" key="2">
    <source>
        <dbReference type="ARBA" id="ARBA00022448"/>
    </source>
</evidence>
<evidence type="ECO:0000256" key="12">
    <source>
        <dbReference type="ARBA" id="ARBA00049940"/>
    </source>
</evidence>
<dbReference type="HAMAP" id="MF_00454">
    <property type="entry name" value="FluC"/>
    <property type="match status" value="1"/>
</dbReference>
<keyword evidence="8 13" id="KW-0472">Membrane</keyword>
<evidence type="ECO:0000313" key="15">
    <source>
        <dbReference type="Proteomes" id="UP000321181"/>
    </source>
</evidence>
<dbReference type="GO" id="GO:0005886">
    <property type="term" value="C:plasma membrane"/>
    <property type="evidence" value="ECO:0007669"/>
    <property type="project" value="UniProtKB-SubCell"/>
</dbReference>
<comment type="function">
    <text evidence="12 13">Fluoride-specific ion channel. Important for reducing fluoride concentration in the cell, thus reducing its toxicity.</text>
</comment>
<accession>A0A512DA59</accession>
<feature type="binding site" evidence="13">
    <location>
        <position position="57"/>
    </location>
    <ligand>
        <name>Na(+)</name>
        <dbReference type="ChEBI" id="CHEBI:29101"/>
        <note>structural</note>
    </ligand>
</feature>
<evidence type="ECO:0000256" key="11">
    <source>
        <dbReference type="ARBA" id="ARBA00035585"/>
    </source>
</evidence>
<dbReference type="Pfam" id="PF02537">
    <property type="entry name" value="CRCB"/>
    <property type="match status" value="1"/>
</dbReference>
<keyword evidence="2 13" id="KW-0813">Transport</keyword>
<evidence type="ECO:0000256" key="6">
    <source>
        <dbReference type="ARBA" id="ARBA00022989"/>
    </source>
</evidence>
<keyword evidence="3 13" id="KW-1003">Cell membrane</keyword>
<keyword evidence="7 13" id="KW-0406">Ion transport</keyword>
<keyword evidence="5 13" id="KW-0479">Metal-binding</keyword>
<evidence type="ECO:0000256" key="5">
    <source>
        <dbReference type="ARBA" id="ARBA00022723"/>
    </source>
</evidence>
<sequence>MVDGLLRARSRSAVPVGTMVVNLTGAFALGFLTGWLAGGLPSTAWTVAGTGFLGGYTTFSTASVETALLLERRQWRAALVNAVGMLVAAVALAALGVGCGQLLR</sequence>
<comment type="similarity">
    <text evidence="10 13">Belongs to the fluoride channel Fluc/FEX (TC 1.A.43) family.</text>
</comment>
<comment type="activity regulation">
    <text evidence="13">Na(+) is not transported, but it plays an essential structural role and its presence is essential for fluoride channel function.</text>
</comment>
<name>A0A512DA59_9CELL</name>
<keyword evidence="9 13" id="KW-0407">Ion channel</keyword>
<dbReference type="AlphaFoldDB" id="A0A512DA59"/>
<evidence type="ECO:0000256" key="9">
    <source>
        <dbReference type="ARBA" id="ARBA00023303"/>
    </source>
</evidence>
<comment type="subcellular location">
    <subcellularLocation>
        <location evidence="1 13">Cell membrane</location>
        <topology evidence="1 13">Multi-pass membrane protein</topology>
    </subcellularLocation>
</comment>
<keyword evidence="13" id="KW-0915">Sodium</keyword>
<evidence type="ECO:0000256" key="8">
    <source>
        <dbReference type="ARBA" id="ARBA00023136"/>
    </source>
</evidence>
<feature type="transmembrane region" description="Helical" evidence="13">
    <location>
        <begin position="12"/>
        <end position="37"/>
    </location>
</feature>
<dbReference type="Proteomes" id="UP000321181">
    <property type="component" value="Unassembled WGS sequence"/>
</dbReference>
<evidence type="ECO:0000313" key="14">
    <source>
        <dbReference type="EMBL" id="GEO33351.1"/>
    </source>
</evidence>